<dbReference type="PRINTS" id="PR00742">
    <property type="entry name" value="GLHYDRLASE35"/>
</dbReference>
<organism evidence="4 5">
    <name type="scientific">Pedobacter westerhofensis</name>
    <dbReference type="NCBI Taxonomy" id="425512"/>
    <lineage>
        <taxon>Bacteria</taxon>
        <taxon>Pseudomonadati</taxon>
        <taxon>Bacteroidota</taxon>
        <taxon>Sphingobacteriia</taxon>
        <taxon>Sphingobacteriales</taxon>
        <taxon>Sphingobacteriaceae</taxon>
        <taxon>Pedobacter</taxon>
    </lineage>
</organism>
<feature type="signal peptide" evidence="2">
    <location>
        <begin position="1"/>
        <end position="21"/>
    </location>
</feature>
<feature type="chain" id="PRO_5022126504" evidence="2">
    <location>
        <begin position="22"/>
        <end position="371"/>
    </location>
</feature>
<keyword evidence="5" id="KW-1185">Reference proteome</keyword>
<dbReference type="PANTHER" id="PTHR23421">
    <property type="entry name" value="BETA-GALACTOSIDASE RELATED"/>
    <property type="match status" value="1"/>
</dbReference>
<evidence type="ECO:0000256" key="1">
    <source>
        <dbReference type="ARBA" id="ARBA00009809"/>
    </source>
</evidence>
<evidence type="ECO:0000256" key="2">
    <source>
        <dbReference type="SAM" id="SignalP"/>
    </source>
</evidence>
<dbReference type="EMBL" id="FXTN01000008">
    <property type="protein sequence ID" value="SMO84579.1"/>
    <property type="molecule type" value="Genomic_DNA"/>
</dbReference>
<dbReference type="Proteomes" id="UP000320300">
    <property type="component" value="Unassembled WGS sequence"/>
</dbReference>
<dbReference type="Pfam" id="PF01301">
    <property type="entry name" value="Glyco_hydro_35"/>
    <property type="match status" value="1"/>
</dbReference>
<accession>A0A521EKX8</accession>
<evidence type="ECO:0000313" key="5">
    <source>
        <dbReference type="Proteomes" id="UP000320300"/>
    </source>
</evidence>
<sequence length="371" mass="42404">MKLKPSLLSALLYLLFNTAFAQQAQHTFALSDSSFVLDGKPFVIISGEMHYPRVPREAWRQRMKMAKAMGLNTIGTYVFWNLHEPQKGKFDFSGNNDVAEFVKIAKEEGLWVILRPSPYVCAEWEFGGYPYWLQNEKGLVVRSKESQYLKEYQDYIREVGKQLAPLQVNHGGNVLMVQIENEYGSFGSDKEYLGINQKFFKEAGFDGLLYTCDPAADVDRGHLPGLLPAVNGLDDPAKIKPLISGLHEGKGPFFIAEWYPAWFDWWGTPHHTVPAEKYTGKLDTVLSAGISINMYMFHGGTTRGFMNGANYKDDTPYQRRSAVMTMMHRWTRRAMQPISLCSSGLLYRNICQRERYCHPSLRLNLQLPFLL</sequence>
<dbReference type="SUPFAM" id="SSF51445">
    <property type="entry name" value="(Trans)glycosidases"/>
    <property type="match status" value="1"/>
</dbReference>
<gene>
    <name evidence="4" type="ORF">SAMN06265348_108255</name>
</gene>
<dbReference type="InterPro" id="IPR031330">
    <property type="entry name" value="Gly_Hdrlase_35_cat"/>
</dbReference>
<dbReference type="GO" id="GO:0004553">
    <property type="term" value="F:hydrolase activity, hydrolyzing O-glycosyl compounds"/>
    <property type="evidence" value="ECO:0007669"/>
    <property type="project" value="InterPro"/>
</dbReference>
<protein>
    <submittedName>
        <fullName evidence="4">Glycosyl hydrolases family 35</fullName>
    </submittedName>
</protein>
<keyword evidence="2" id="KW-0732">Signal</keyword>
<name>A0A521EKX8_9SPHI</name>
<reference evidence="4 5" key="1">
    <citation type="submission" date="2017-05" db="EMBL/GenBank/DDBJ databases">
        <authorList>
            <person name="Varghese N."/>
            <person name="Submissions S."/>
        </authorList>
    </citation>
    <scope>NUCLEOTIDE SEQUENCE [LARGE SCALE GENOMIC DNA]</scope>
    <source>
        <strain evidence="4 5">DSM 19036</strain>
    </source>
</reference>
<dbReference type="Gene3D" id="3.20.20.80">
    <property type="entry name" value="Glycosidases"/>
    <property type="match status" value="1"/>
</dbReference>
<evidence type="ECO:0000313" key="4">
    <source>
        <dbReference type="EMBL" id="SMO84579.1"/>
    </source>
</evidence>
<dbReference type="GO" id="GO:0005975">
    <property type="term" value="P:carbohydrate metabolic process"/>
    <property type="evidence" value="ECO:0007669"/>
    <property type="project" value="InterPro"/>
</dbReference>
<dbReference type="AlphaFoldDB" id="A0A521EKX8"/>
<keyword evidence="4" id="KW-0378">Hydrolase</keyword>
<comment type="similarity">
    <text evidence="1">Belongs to the glycosyl hydrolase 35 family.</text>
</comment>
<dbReference type="InterPro" id="IPR001944">
    <property type="entry name" value="Glycoside_Hdrlase_35"/>
</dbReference>
<proteinExistence type="inferred from homology"/>
<evidence type="ECO:0000259" key="3">
    <source>
        <dbReference type="Pfam" id="PF01301"/>
    </source>
</evidence>
<feature type="domain" description="Glycoside hydrolase 35 catalytic" evidence="3">
    <location>
        <begin position="34"/>
        <end position="319"/>
    </location>
</feature>
<dbReference type="InterPro" id="IPR017853">
    <property type="entry name" value="GH"/>
</dbReference>